<accession>A0A1V4IZW3</accession>
<keyword evidence="3" id="KW-1185">Reference proteome</keyword>
<protein>
    <submittedName>
        <fullName evidence="2">Uncharacterized protein</fullName>
    </submittedName>
</protein>
<organism evidence="2 3">
    <name type="scientific">Clostridium chromiireducens</name>
    <dbReference type="NCBI Taxonomy" id="225345"/>
    <lineage>
        <taxon>Bacteria</taxon>
        <taxon>Bacillati</taxon>
        <taxon>Bacillota</taxon>
        <taxon>Clostridia</taxon>
        <taxon>Eubacteriales</taxon>
        <taxon>Clostridiaceae</taxon>
        <taxon>Clostridium</taxon>
    </lineage>
</organism>
<dbReference type="RefSeq" id="WP_169896759.1">
    <property type="nucleotide sequence ID" value="NZ_MZGT01000008.1"/>
</dbReference>
<evidence type="ECO:0000313" key="3">
    <source>
        <dbReference type="Proteomes" id="UP000191056"/>
    </source>
</evidence>
<dbReference type="EMBL" id="MZGT01000008">
    <property type="protein sequence ID" value="OPJ65439.1"/>
    <property type="molecule type" value="Genomic_DNA"/>
</dbReference>
<name>A0A1V4IZW3_9CLOT</name>
<reference evidence="2 3" key="1">
    <citation type="submission" date="2017-03" db="EMBL/GenBank/DDBJ databases">
        <title>Genome sequence of Clostridium chromiireducens DSM 23318.</title>
        <authorList>
            <person name="Poehlein A."/>
            <person name="Daniel R."/>
        </authorList>
    </citation>
    <scope>NUCLEOTIDE SEQUENCE [LARGE SCALE GENOMIC DNA]</scope>
    <source>
        <strain evidence="2 3">DSM 23318</strain>
    </source>
</reference>
<sequence>MAKEKITEGPIPEVYDIEKIIDIHSSEADPSFDSKKVQEATGKSPHPEDSQN</sequence>
<comment type="caution">
    <text evidence="2">The sequence shown here is derived from an EMBL/GenBank/DDBJ whole genome shotgun (WGS) entry which is preliminary data.</text>
</comment>
<feature type="compositionally biased region" description="Basic and acidic residues" evidence="1">
    <location>
        <begin position="25"/>
        <end position="38"/>
    </location>
</feature>
<evidence type="ECO:0000256" key="1">
    <source>
        <dbReference type="SAM" id="MobiDB-lite"/>
    </source>
</evidence>
<gene>
    <name evidence="2" type="ORF">CLCHR_08290</name>
</gene>
<proteinExistence type="predicted"/>
<feature type="region of interest" description="Disordered" evidence="1">
    <location>
        <begin position="25"/>
        <end position="52"/>
    </location>
</feature>
<dbReference type="AlphaFoldDB" id="A0A1V4IZW3"/>
<evidence type="ECO:0000313" key="2">
    <source>
        <dbReference type="EMBL" id="OPJ65439.1"/>
    </source>
</evidence>
<dbReference type="Proteomes" id="UP000191056">
    <property type="component" value="Unassembled WGS sequence"/>
</dbReference>